<reference evidence="5 6" key="1">
    <citation type="submission" date="2018-04" db="EMBL/GenBank/DDBJ databases">
        <title>The genome of golden apple snail Pomacea canaliculata provides insight into stress tolerance and invasive adaptation.</title>
        <authorList>
            <person name="Liu C."/>
            <person name="Liu B."/>
            <person name="Ren Y."/>
            <person name="Zhang Y."/>
            <person name="Wang H."/>
            <person name="Li S."/>
            <person name="Jiang F."/>
            <person name="Yin L."/>
            <person name="Zhang G."/>
            <person name="Qian W."/>
            <person name="Fan W."/>
        </authorList>
    </citation>
    <scope>NUCLEOTIDE SEQUENCE [LARGE SCALE GENOMIC DNA]</scope>
    <source>
        <strain evidence="5">SZHN2017</strain>
        <tissue evidence="5">Muscle</tissue>
    </source>
</reference>
<dbReference type="EMBL" id="PZQS01000010">
    <property type="protein sequence ID" value="PVD24010.1"/>
    <property type="molecule type" value="Genomic_DNA"/>
</dbReference>
<feature type="domain" description="AIG1-type G" evidence="4">
    <location>
        <begin position="181"/>
        <end position="382"/>
    </location>
</feature>
<dbReference type="PANTHER" id="PTHR10903">
    <property type="entry name" value="GTPASE, IMAP FAMILY MEMBER-RELATED"/>
    <property type="match status" value="1"/>
</dbReference>
<dbReference type="InterPro" id="IPR006703">
    <property type="entry name" value="G_AIG1"/>
</dbReference>
<evidence type="ECO:0000256" key="3">
    <source>
        <dbReference type="ARBA" id="ARBA00023134"/>
    </source>
</evidence>
<gene>
    <name evidence="5" type="ORF">C0Q70_17287</name>
</gene>
<dbReference type="Proteomes" id="UP000245119">
    <property type="component" value="Linkage Group LG10"/>
</dbReference>
<dbReference type="SUPFAM" id="SSF52540">
    <property type="entry name" value="P-loop containing nucleoside triphosphate hydrolases"/>
    <property type="match status" value="1"/>
</dbReference>
<dbReference type="GO" id="GO:0005525">
    <property type="term" value="F:GTP binding"/>
    <property type="evidence" value="ECO:0007669"/>
    <property type="project" value="UniProtKB-KW"/>
</dbReference>
<dbReference type="PROSITE" id="PS51720">
    <property type="entry name" value="G_AIG1"/>
    <property type="match status" value="1"/>
</dbReference>
<evidence type="ECO:0000256" key="1">
    <source>
        <dbReference type="ARBA" id="ARBA00008535"/>
    </source>
</evidence>
<evidence type="ECO:0000313" key="6">
    <source>
        <dbReference type="Proteomes" id="UP000245119"/>
    </source>
</evidence>
<dbReference type="InterPro" id="IPR045058">
    <property type="entry name" value="GIMA/IAN/Toc"/>
</dbReference>
<organism evidence="5 6">
    <name type="scientific">Pomacea canaliculata</name>
    <name type="common">Golden apple snail</name>
    <dbReference type="NCBI Taxonomy" id="400727"/>
    <lineage>
        <taxon>Eukaryota</taxon>
        <taxon>Metazoa</taxon>
        <taxon>Spiralia</taxon>
        <taxon>Lophotrochozoa</taxon>
        <taxon>Mollusca</taxon>
        <taxon>Gastropoda</taxon>
        <taxon>Caenogastropoda</taxon>
        <taxon>Architaenioglossa</taxon>
        <taxon>Ampullarioidea</taxon>
        <taxon>Ampullariidae</taxon>
        <taxon>Pomacea</taxon>
    </lineage>
</organism>
<dbReference type="AlphaFoldDB" id="A0A2T7NS61"/>
<dbReference type="InterPro" id="IPR027417">
    <property type="entry name" value="P-loop_NTPase"/>
</dbReference>
<dbReference type="Gene3D" id="3.40.50.300">
    <property type="entry name" value="P-loop containing nucleotide triphosphate hydrolases"/>
    <property type="match status" value="2"/>
</dbReference>
<evidence type="ECO:0000256" key="2">
    <source>
        <dbReference type="ARBA" id="ARBA00022741"/>
    </source>
</evidence>
<protein>
    <recommendedName>
        <fullName evidence="4">AIG1-type G domain-containing protein</fullName>
    </recommendedName>
</protein>
<comment type="similarity">
    <text evidence="1">Belongs to the TRAFAC class TrmE-Era-EngA-EngB-Septin-like GTPase superfamily. AIG1/Toc34/Toc159-like paraseptin GTPase family. IAN subfamily.</text>
</comment>
<dbReference type="PANTHER" id="PTHR10903:SF184">
    <property type="entry name" value="GTP-BINDING PROTEIN A"/>
    <property type="match status" value="1"/>
</dbReference>
<name>A0A2T7NS61_POMCA</name>
<keyword evidence="3" id="KW-0342">GTP-binding</keyword>
<keyword evidence="2" id="KW-0547">Nucleotide-binding</keyword>
<comment type="caution">
    <text evidence="5">The sequence shown here is derived from an EMBL/GenBank/DDBJ whole genome shotgun (WGS) entry which is preliminary data.</text>
</comment>
<dbReference type="Pfam" id="PF04548">
    <property type="entry name" value="AIG1"/>
    <property type="match status" value="2"/>
</dbReference>
<keyword evidence="6" id="KW-1185">Reference proteome</keyword>
<evidence type="ECO:0000313" key="5">
    <source>
        <dbReference type="EMBL" id="PVD24010.1"/>
    </source>
</evidence>
<accession>A0A2T7NS61</accession>
<dbReference type="STRING" id="400727.A0A2T7NS61"/>
<proteinExistence type="inferred from homology"/>
<evidence type="ECO:0000259" key="4">
    <source>
        <dbReference type="PROSITE" id="PS51720"/>
    </source>
</evidence>
<dbReference type="OrthoDB" id="431287at2759"/>
<sequence length="431" mass="49495">MKLLFKVIETPDVSNLTLEDKAADDEIKKWSEFDPDLILLAIRCDVRYTQEEYQIYKRIKRVLREQFVCPRLAVAFTFGDRLNTNIEDELKSVNPELQDVLTEARQQYVVFSIEDQEENKEKHFSKILDFVPEKGKQKTCAENLLSESTPELPQEDCHHIHKDNTTHASKRQLSLFPDEPRHNINVLIIGKTGNGKSTVGNSLLNHSAFCVTRGFASSTTKPETQSAQRYGVNITVTDTPDLSNMSVDGNDVDRGIQSWQTFQPDVILLTIRCDVRYTPEEFQIYKEIKKSLRDDYLCPRLTVAFTFGERLDRDIRDELKDVCTELKQVLEDADDRYLVFREEDDEETKRKHIIHLMTFVPNLEIEGEVKKILLLGPPKSGKSSGGDAIVGRPVFQAGTETVRTVSYITYVHDTWCQISIRARIMDNGVDE</sequence>